<evidence type="ECO:0000259" key="8">
    <source>
        <dbReference type="PROSITE" id="PS50928"/>
    </source>
</evidence>
<feature type="transmembrane region" description="Helical" evidence="7">
    <location>
        <begin position="20"/>
        <end position="39"/>
    </location>
</feature>
<accession>A0ABV2K5Z9</accession>
<gene>
    <name evidence="9" type="ORF">ABIC55_001598</name>
</gene>
<keyword evidence="6 7" id="KW-0472">Membrane</keyword>
<evidence type="ECO:0000256" key="6">
    <source>
        <dbReference type="ARBA" id="ARBA00023136"/>
    </source>
</evidence>
<evidence type="ECO:0000256" key="7">
    <source>
        <dbReference type="RuleBase" id="RU363032"/>
    </source>
</evidence>
<feature type="transmembrane region" description="Helical" evidence="7">
    <location>
        <begin position="113"/>
        <end position="133"/>
    </location>
</feature>
<comment type="similarity">
    <text evidence="7">Belongs to the binding-protein-dependent transport system permease family.</text>
</comment>
<keyword evidence="5 7" id="KW-1133">Transmembrane helix</keyword>
<dbReference type="EMBL" id="JBEPME010000001">
    <property type="protein sequence ID" value="MET3656514.1"/>
    <property type="molecule type" value="Genomic_DNA"/>
</dbReference>
<keyword evidence="4 7" id="KW-0812">Transmembrane</keyword>
<evidence type="ECO:0000256" key="2">
    <source>
        <dbReference type="ARBA" id="ARBA00022448"/>
    </source>
</evidence>
<evidence type="ECO:0000256" key="3">
    <source>
        <dbReference type="ARBA" id="ARBA00022475"/>
    </source>
</evidence>
<proteinExistence type="inferred from homology"/>
<dbReference type="Gene3D" id="1.10.3720.10">
    <property type="entry name" value="MetI-like"/>
    <property type="match status" value="1"/>
</dbReference>
<dbReference type="PANTHER" id="PTHR30193:SF37">
    <property type="entry name" value="INNER MEMBRANE ABC TRANSPORTER PERMEASE PROTEIN YCJO"/>
    <property type="match status" value="1"/>
</dbReference>
<keyword evidence="2 7" id="KW-0813">Transport</keyword>
<keyword evidence="3" id="KW-1003">Cell membrane</keyword>
<name>A0ABV2K5Z9_SPOPS</name>
<dbReference type="Pfam" id="PF00528">
    <property type="entry name" value="BPD_transp_1"/>
    <property type="match status" value="1"/>
</dbReference>
<dbReference type="Proteomes" id="UP001549104">
    <property type="component" value="Unassembled WGS sequence"/>
</dbReference>
<reference evidence="9 10" key="1">
    <citation type="submission" date="2024-06" db="EMBL/GenBank/DDBJ databases">
        <title>Sorghum-associated microbial communities from plants grown in Nebraska, USA.</title>
        <authorList>
            <person name="Schachtman D."/>
        </authorList>
    </citation>
    <scope>NUCLEOTIDE SEQUENCE [LARGE SCALE GENOMIC DNA]</scope>
    <source>
        <strain evidence="9 10">1288</strain>
    </source>
</reference>
<organism evidence="9 10">
    <name type="scientific">Sporosarcina psychrophila</name>
    <name type="common">Bacillus psychrophilus</name>
    <dbReference type="NCBI Taxonomy" id="1476"/>
    <lineage>
        <taxon>Bacteria</taxon>
        <taxon>Bacillati</taxon>
        <taxon>Bacillota</taxon>
        <taxon>Bacilli</taxon>
        <taxon>Bacillales</taxon>
        <taxon>Caryophanaceae</taxon>
        <taxon>Sporosarcina</taxon>
    </lineage>
</organism>
<comment type="caution">
    <text evidence="9">The sequence shown here is derived from an EMBL/GenBank/DDBJ whole genome shotgun (WGS) entry which is preliminary data.</text>
</comment>
<evidence type="ECO:0000256" key="1">
    <source>
        <dbReference type="ARBA" id="ARBA00004651"/>
    </source>
</evidence>
<sequence length="298" mass="33717">MLATIRKPNKNKLRDWMMSYLFLLPALTFFLIFVVYPMLRGIYMSFFDYNITSFEFIGWDNYVTLYHDKTFHKSMINTIVLVAVAVPIVIGFSIFVAMSIYKKSEFIRSFCRGIFYLPAVTSVVSVTVVWGWIYHPNFGILNYITSFFGIEPVSWLGDPKTALMAITVILITTSVGQPIILYVASLGNIPTTYIEAAQIDRATPWQIFRKIIWPLLMPTSLYVIVITTINSFQCFALIQLLTSGGPIYSTSTVMYGVYQQAFLLGNFGLASAMGVILALVIGVISIIQFKYLGNDVEY</sequence>
<comment type="subcellular location">
    <subcellularLocation>
        <location evidence="1 7">Cell membrane</location>
        <topology evidence="1 7">Multi-pass membrane protein</topology>
    </subcellularLocation>
</comment>
<keyword evidence="10" id="KW-1185">Reference proteome</keyword>
<dbReference type="InterPro" id="IPR051393">
    <property type="entry name" value="ABC_transporter_permease"/>
</dbReference>
<evidence type="ECO:0000313" key="9">
    <source>
        <dbReference type="EMBL" id="MET3656514.1"/>
    </source>
</evidence>
<dbReference type="SUPFAM" id="SSF161098">
    <property type="entry name" value="MetI-like"/>
    <property type="match status" value="1"/>
</dbReference>
<dbReference type="InterPro" id="IPR035906">
    <property type="entry name" value="MetI-like_sf"/>
</dbReference>
<keyword evidence="9" id="KW-0762">Sugar transport</keyword>
<evidence type="ECO:0000256" key="4">
    <source>
        <dbReference type="ARBA" id="ARBA00022692"/>
    </source>
</evidence>
<feature type="transmembrane region" description="Helical" evidence="7">
    <location>
        <begin position="75"/>
        <end position="101"/>
    </location>
</feature>
<dbReference type="CDD" id="cd06261">
    <property type="entry name" value="TM_PBP2"/>
    <property type="match status" value="1"/>
</dbReference>
<feature type="domain" description="ABC transmembrane type-1" evidence="8">
    <location>
        <begin position="75"/>
        <end position="288"/>
    </location>
</feature>
<evidence type="ECO:0000313" key="10">
    <source>
        <dbReference type="Proteomes" id="UP001549104"/>
    </source>
</evidence>
<evidence type="ECO:0000256" key="5">
    <source>
        <dbReference type="ARBA" id="ARBA00022989"/>
    </source>
</evidence>
<feature type="transmembrane region" description="Helical" evidence="7">
    <location>
        <begin position="162"/>
        <end position="184"/>
    </location>
</feature>
<dbReference type="PANTHER" id="PTHR30193">
    <property type="entry name" value="ABC TRANSPORTER PERMEASE PROTEIN"/>
    <property type="match status" value="1"/>
</dbReference>
<dbReference type="PROSITE" id="PS50928">
    <property type="entry name" value="ABC_TM1"/>
    <property type="match status" value="1"/>
</dbReference>
<protein>
    <submittedName>
        <fullName evidence="9">Multiple sugar transport system permease protein</fullName>
    </submittedName>
</protein>
<feature type="transmembrane region" description="Helical" evidence="7">
    <location>
        <begin position="261"/>
        <end position="287"/>
    </location>
</feature>
<dbReference type="InterPro" id="IPR000515">
    <property type="entry name" value="MetI-like"/>
</dbReference>